<dbReference type="Proteomes" id="UP000045545">
    <property type="component" value="Unassembled WGS sequence"/>
</dbReference>
<dbReference type="OrthoDB" id="2084863at2"/>
<dbReference type="EMBL" id="CGIH01000038">
    <property type="protein sequence ID" value="CFX91805.1"/>
    <property type="molecule type" value="Genomic_DNA"/>
</dbReference>
<dbReference type="RefSeq" id="WP_046498819.1">
    <property type="nucleotide sequence ID" value="NZ_CGIH01000038.1"/>
</dbReference>
<evidence type="ECO:0000313" key="2">
    <source>
        <dbReference type="Proteomes" id="UP000045545"/>
    </source>
</evidence>
<dbReference type="AlphaFoldDB" id="A0A0E3W3L8"/>
<organism evidence="1 2">
    <name type="scientific">Syntrophomonas zehnderi OL-4</name>
    <dbReference type="NCBI Taxonomy" id="690567"/>
    <lineage>
        <taxon>Bacteria</taxon>
        <taxon>Bacillati</taxon>
        <taxon>Bacillota</taxon>
        <taxon>Clostridia</taxon>
        <taxon>Eubacteriales</taxon>
        <taxon>Syntrophomonadaceae</taxon>
        <taxon>Syntrophomonas</taxon>
    </lineage>
</organism>
<keyword evidence="2" id="KW-1185">Reference proteome</keyword>
<proteinExistence type="predicted"/>
<name>A0A0E3W3L8_9FIRM</name>
<protein>
    <submittedName>
        <fullName evidence="1">Uncharacterized</fullName>
    </submittedName>
</protein>
<evidence type="ECO:0000313" key="1">
    <source>
        <dbReference type="EMBL" id="CFX91805.1"/>
    </source>
</evidence>
<gene>
    <name evidence="1" type="ORF">2201</name>
</gene>
<accession>A0A0E3W3L8</accession>
<reference evidence="1 2" key="1">
    <citation type="submission" date="2015-03" db="EMBL/GenBank/DDBJ databases">
        <authorList>
            <person name="Murphy D."/>
        </authorList>
    </citation>
    <scope>NUCLEOTIDE SEQUENCE [LARGE SCALE GENOMIC DNA]</scope>
    <source>
        <strain evidence="1 2">OL-4</strain>
    </source>
</reference>
<sequence>MQVNLYANGILLPSGDISRDKINLITGAMTAPFVETLWAFSENDTEVMKRISAIFTHLYSEGREVEMLAGHPEARQYFLFSFLLDMDDIMQDFMAEAGRAFCSP</sequence>